<proteinExistence type="predicted"/>
<protein>
    <submittedName>
        <fullName evidence="3">Uncharacterized protein</fullName>
    </submittedName>
</protein>
<dbReference type="KEGG" id="mjl:Mjls_4522"/>
<sequence length="76" mass="8258">MSMGITPVAFEAVGDWQIWLPLAGVLLLCWGLVVVATATLFGGPAGGRHSRRFATPHRSGIRSDKPTRDESQQEPR</sequence>
<evidence type="ECO:0000256" key="1">
    <source>
        <dbReference type="SAM" id="MobiDB-lite"/>
    </source>
</evidence>
<evidence type="ECO:0000256" key="2">
    <source>
        <dbReference type="SAM" id="Phobius"/>
    </source>
</evidence>
<keyword evidence="2" id="KW-1133">Transmembrane helix</keyword>
<keyword evidence="2" id="KW-0472">Membrane</keyword>
<keyword evidence="2" id="KW-0812">Transmembrane</keyword>
<organism evidence="3">
    <name type="scientific">Mycobacterium sp. (strain JLS)</name>
    <dbReference type="NCBI Taxonomy" id="164757"/>
    <lineage>
        <taxon>Bacteria</taxon>
        <taxon>Bacillati</taxon>
        <taxon>Actinomycetota</taxon>
        <taxon>Actinomycetes</taxon>
        <taxon>Mycobacteriales</taxon>
        <taxon>Mycobacteriaceae</taxon>
        <taxon>Mycobacterium</taxon>
    </lineage>
</organism>
<feature type="compositionally biased region" description="Basic and acidic residues" evidence="1">
    <location>
        <begin position="61"/>
        <end position="76"/>
    </location>
</feature>
<evidence type="ECO:0000313" key="3">
    <source>
        <dbReference type="EMBL" id="ABO00292.1"/>
    </source>
</evidence>
<dbReference type="AlphaFoldDB" id="A0A5Q5CLP0"/>
<gene>
    <name evidence="3" type="ordered locus">Mjls_4522</name>
</gene>
<feature type="region of interest" description="Disordered" evidence="1">
    <location>
        <begin position="42"/>
        <end position="76"/>
    </location>
</feature>
<dbReference type="EMBL" id="CP000580">
    <property type="protein sequence ID" value="ABO00292.1"/>
    <property type="molecule type" value="Genomic_DNA"/>
</dbReference>
<accession>A0A5Q5CLP0</accession>
<reference evidence="3" key="1">
    <citation type="submission" date="2007-02" db="EMBL/GenBank/DDBJ databases">
        <title>Complete sequence of Mycobacterium sp. JLS.</title>
        <authorList>
            <consortium name="US DOE Joint Genome Institute"/>
            <person name="Copeland A."/>
            <person name="Lucas S."/>
            <person name="Lapidus A."/>
            <person name="Barry K."/>
            <person name="Detter J.C."/>
            <person name="Glavina del Rio T."/>
            <person name="Hammon N."/>
            <person name="Israni S."/>
            <person name="Dalin E."/>
            <person name="Tice H."/>
            <person name="Pitluck S."/>
            <person name="Chain P."/>
            <person name="Malfatti S."/>
            <person name="Shin M."/>
            <person name="Vergez L."/>
            <person name="Schmutz J."/>
            <person name="Larimer F."/>
            <person name="Land M."/>
            <person name="Hauser L."/>
            <person name="Kyrpides N."/>
            <person name="Mikhailova N."/>
            <person name="Miller C.D."/>
            <person name="Anderson A.J."/>
            <person name="Sims R.C."/>
            <person name="Richardson P."/>
        </authorList>
    </citation>
    <scope>NUCLEOTIDE SEQUENCE [LARGE SCALE GENOMIC DNA]</scope>
    <source>
        <strain evidence="3">JLS</strain>
    </source>
</reference>
<name>A0A5Q5CLP0_MYCSJ</name>
<feature type="transmembrane region" description="Helical" evidence="2">
    <location>
        <begin position="18"/>
        <end position="42"/>
    </location>
</feature>